<proteinExistence type="predicted"/>
<sequence length="127" mass="14118">STSMVEQTTRAMTSSQVVCLIGETEALHFTPQSVSPSLTPTHHRQSIPHSYTSQRDLPSLLHITVSPSVTPTHHSESFPHSYTQHTRPTLTPTHHSETYPHSYTSQRVLPSLLHITVSPSHTPKHST</sequence>
<evidence type="ECO:0000313" key="3">
    <source>
        <dbReference type="Proteomes" id="UP000747542"/>
    </source>
</evidence>
<organism evidence="2 3">
    <name type="scientific">Homarus americanus</name>
    <name type="common">American lobster</name>
    <dbReference type="NCBI Taxonomy" id="6706"/>
    <lineage>
        <taxon>Eukaryota</taxon>
        <taxon>Metazoa</taxon>
        <taxon>Ecdysozoa</taxon>
        <taxon>Arthropoda</taxon>
        <taxon>Crustacea</taxon>
        <taxon>Multicrustacea</taxon>
        <taxon>Malacostraca</taxon>
        <taxon>Eumalacostraca</taxon>
        <taxon>Eucarida</taxon>
        <taxon>Decapoda</taxon>
        <taxon>Pleocyemata</taxon>
        <taxon>Astacidea</taxon>
        <taxon>Nephropoidea</taxon>
        <taxon>Nephropidae</taxon>
        <taxon>Homarus</taxon>
    </lineage>
</organism>
<keyword evidence="3" id="KW-1185">Reference proteome</keyword>
<reference evidence="2" key="1">
    <citation type="journal article" date="2021" name="Sci. Adv.">
        <title>The American lobster genome reveals insights on longevity, neural, and immune adaptations.</title>
        <authorList>
            <person name="Polinski J.M."/>
            <person name="Zimin A.V."/>
            <person name="Clark K.F."/>
            <person name="Kohn A.B."/>
            <person name="Sadowski N."/>
            <person name="Timp W."/>
            <person name="Ptitsyn A."/>
            <person name="Khanna P."/>
            <person name="Romanova D.Y."/>
            <person name="Williams P."/>
            <person name="Greenwood S.J."/>
            <person name="Moroz L.L."/>
            <person name="Walt D.R."/>
            <person name="Bodnar A.G."/>
        </authorList>
    </citation>
    <scope>NUCLEOTIDE SEQUENCE</scope>
    <source>
        <strain evidence="2">GMGI-L3</strain>
    </source>
</reference>
<dbReference type="EMBL" id="JAHLQT010027511">
    <property type="protein sequence ID" value="KAG7162623.1"/>
    <property type="molecule type" value="Genomic_DNA"/>
</dbReference>
<name>A0A8J5MSV7_HOMAM</name>
<feature type="region of interest" description="Disordered" evidence="1">
    <location>
        <begin position="67"/>
        <end position="100"/>
    </location>
</feature>
<feature type="region of interest" description="Disordered" evidence="1">
    <location>
        <begin position="33"/>
        <end position="55"/>
    </location>
</feature>
<feature type="non-terminal residue" evidence="2">
    <location>
        <position position="127"/>
    </location>
</feature>
<accession>A0A8J5MSV7</accession>
<feature type="non-terminal residue" evidence="2">
    <location>
        <position position="1"/>
    </location>
</feature>
<gene>
    <name evidence="2" type="ORF">Hamer_G031771</name>
</gene>
<protein>
    <submittedName>
        <fullName evidence="2">Uncharacterized protein</fullName>
    </submittedName>
</protein>
<evidence type="ECO:0000313" key="2">
    <source>
        <dbReference type="EMBL" id="KAG7162623.1"/>
    </source>
</evidence>
<comment type="caution">
    <text evidence="2">The sequence shown here is derived from an EMBL/GenBank/DDBJ whole genome shotgun (WGS) entry which is preliminary data.</text>
</comment>
<evidence type="ECO:0000256" key="1">
    <source>
        <dbReference type="SAM" id="MobiDB-lite"/>
    </source>
</evidence>
<dbReference type="AlphaFoldDB" id="A0A8J5MSV7"/>
<dbReference type="Proteomes" id="UP000747542">
    <property type="component" value="Unassembled WGS sequence"/>
</dbReference>